<keyword evidence="2" id="KW-0227">DNA damage</keyword>
<dbReference type="GO" id="GO:0030983">
    <property type="term" value="F:mismatched DNA binding"/>
    <property type="evidence" value="ECO:0007669"/>
    <property type="project" value="InterPro"/>
</dbReference>
<keyword evidence="3" id="KW-0234">DNA repair</keyword>
<dbReference type="InterPro" id="IPR014721">
    <property type="entry name" value="Ribsml_uS5_D2-typ_fold_subgr"/>
</dbReference>
<dbReference type="InterPro" id="IPR014762">
    <property type="entry name" value="DNA_mismatch_repair_CS"/>
</dbReference>
<dbReference type="SUPFAM" id="SSF118116">
    <property type="entry name" value="DNA mismatch repair protein MutL"/>
    <property type="match status" value="1"/>
</dbReference>
<reference evidence="6" key="1">
    <citation type="submission" date="2018-06" db="EMBL/GenBank/DDBJ databases">
        <authorList>
            <person name="Zhirakovskaya E."/>
        </authorList>
    </citation>
    <scope>NUCLEOTIDE SEQUENCE</scope>
</reference>
<evidence type="ECO:0000256" key="3">
    <source>
        <dbReference type="ARBA" id="ARBA00023204"/>
    </source>
</evidence>
<dbReference type="InterPro" id="IPR013507">
    <property type="entry name" value="DNA_mismatch_S5_2-like"/>
</dbReference>
<dbReference type="InterPro" id="IPR002099">
    <property type="entry name" value="MutL/Mlh/PMS"/>
</dbReference>
<dbReference type="PANTHER" id="PTHR10073">
    <property type="entry name" value="DNA MISMATCH REPAIR PROTEIN MLH, PMS, MUTL"/>
    <property type="match status" value="1"/>
</dbReference>
<dbReference type="Pfam" id="PF01119">
    <property type="entry name" value="DNA_mis_repair"/>
    <property type="match status" value="1"/>
</dbReference>
<dbReference type="Gene3D" id="3.30.230.10">
    <property type="match status" value="1"/>
</dbReference>
<dbReference type="GO" id="GO:0032300">
    <property type="term" value="C:mismatch repair complex"/>
    <property type="evidence" value="ECO:0007669"/>
    <property type="project" value="InterPro"/>
</dbReference>
<dbReference type="SMART" id="SM00853">
    <property type="entry name" value="MutL_C"/>
    <property type="match status" value="1"/>
</dbReference>
<dbReference type="HAMAP" id="MF_00149">
    <property type="entry name" value="DNA_mis_repair"/>
    <property type="match status" value="1"/>
</dbReference>
<dbReference type="GO" id="GO:0016887">
    <property type="term" value="F:ATP hydrolysis activity"/>
    <property type="evidence" value="ECO:0007669"/>
    <property type="project" value="InterPro"/>
</dbReference>
<protein>
    <submittedName>
        <fullName evidence="6">DNA mismatch repair protein MutL</fullName>
    </submittedName>
</protein>
<dbReference type="InterPro" id="IPR038973">
    <property type="entry name" value="MutL/Mlh/Pms-like"/>
</dbReference>
<dbReference type="AlphaFoldDB" id="A0A3B0YWQ6"/>
<dbReference type="InterPro" id="IPR014790">
    <property type="entry name" value="MutL_C"/>
</dbReference>
<gene>
    <name evidence="6" type="ORF">MNBD_GAMMA12-3332</name>
</gene>
<dbReference type="CDD" id="cd03482">
    <property type="entry name" value="MutL_Trans_MutL"/>
    <property type="match status" value="1"/>
</dbReference>
<dbReference type="InterPro" id="IPR020568">
    <property type="entry name" value="Ribosomal_Su5_D2-typ_SF"/>
</dbReference>
<dbReference type="InterPro" id="IPR042121">
    <property type="entry name" value="MutL_C_regsub"/>
</dbReference>
<dbReference type="SUPFAM" id="SSF55874">
    <property type="entry name" value="ATPase domain of HSP90 chaperone/DNA topoisomerase II/histidine kinase"/>
    <property type="match status" value="1"/>
</dbReference>
<dbReference type="Gene3D" id="3.30.565.10">
    <property type="entry name" value="Histidine kinase-like ATPase, C-terminal domain"/>
    <property type="match status" value="1"/>
</dbReference>
<comment type="similarity">
    <text evidence="1">Belongs to the DNA mismatch repair MutL/HexB family.</text>
</comment>
<evidence type="ECO:0000259" key="5">
    <source>
        <dbReference type="SMART" id="SM01340"/>
    </source>
</evidence>
<dbReference type="FunFam" id="3.30.565.10:FF:000003">
    <property type="entry name" value="DNA mismatch repair endonuclease MutL"/>
    <property type="match status" value="1"/>
</dbReference>
<dbReference type="Pfam" id="PF08676">
    <property type="entry name" value="MutL_C"/>
    <property type="match status" value="1"/>
</dbReference>
<dbReference type="CDD" id="cd16926">
    <property type="entry name" value="HATPase_MutL-MLH-PMS-like"/>
    <property type="match status" value="1"/>
</dbReference>
<dbReference type="InterPro" id="IPR037198">
    <property type="entry name" value="MutL_C_sf"/>
</dbReference>
<evidence type="ECO:0000313" key="6">
    <source>
        <dbReference type="EMBL" id="VAW73354.1"/>
    </source>
</evidence>
<dbReference type="NCBIfam" id="NF000949">
    <property type="entry name" value="PRK00095.1-2"/>
    <property type="match status" value="1"/>
</dbReference>
<sequence length="632" mass="70065">MRIQQLDPKLVNQIAAGEIIERPASVVKELVENSLDAGATDIRISVNLGGKTLIKIRDNGQGIHKDDMLLSLSRHATSKIRVFSDLEKVASMGFRGEALPSIQSVSRMTLISRTAEDRHAWKVDFSSADLSAKAQLVPDASPVGTSIEVLDLFYNVPARRRFLKKDRTEFNHIESLIKRLALSHFKVAFTLFHNDKQIMTVAAATNQSQQEQRVAQLNGNEFIQHALYLEYEVSGLALRGWFAQPEFSRSQTDMQYFYVNSRMVRDKLIAHAVRQGYQDVLYHGRHPAYVLFLDLDPAAVDVNVHPTKHEVRFHESRLIHGFVYRTLKSALADAGPGNGEKIDTETGEVLSVHAPQIDNVVGQEPTSHMSSQSSAGQYSNGVGYTPGLSLPVADTTGRYQSLYSGASSSDTGSDADISINMPISQESSISSAEVADQHVPPLGFAIAQLHGIYILAQNQQGLIIVDMHAAHERVTYERLKQQVKQGAVETQTLLMPLSLHVSTAEAGAVEQHHAVFEQAGFEVQRSGPELIQVRVIPVVFAKADIKSLVMDLLSELMLFGESKHLEEAANELLSTIACHASVRANRQLGIDEMNALLRDMEHTERSGQCNHGRPTWKQMTIDEIDRLFMRGR</sequence>
<dbReference type="GO" id="GO:0006298">
    <property type="term" value="P:mismatch repair"/>
    <property type="evidence" value="ECO:0007669"/>
    <property type="project" value="InterPro"/>
</dbReference>
<dbReference type="PROSITE" id="PS00058">
    <property type="entry name" value="DNA_MISMATCH_REPAIR_1"/>
    <property type="match status" value="1"/>
</dbReference>
<dbReference type="NCBIfam" id="TIGR00585">
    <property type="entry name" value="mutl"/>
    <property type="match status" value="1"/>
</dbReference>
<dbReference type="SUPFAM" id="SSF54211">
    <property type="entry name" value="Ribosomal protein S5 domain 2-like"/>
    <property type="match status" value="1"/>
</dbReference>
<dbReference type="InterPro" id="IPR036890">
    <property type="entry name" value="HATPase_C_sf"/>
</dbReference>
<name>A0A3B0YWQ6_9ZZZZ</name>
<accession>A0A3B0YWQ6</accession>
<dbReference type="InterPro" id="IPR042120">
    <property type="entry name" value="MutL_C_dimsub"/>
</dbReference>
<evidence type="ECO:0000256" key="1">
    <source>
        <dbReference type="ARBA" id="ARBA00006082"/>
    </source>
</evidence>
<dbReference type="SMART" id="SM01340">
    <property type="entry name" value="DNA_mis_repair"/>
    <property type="match status" value="1"/>
</dbReference>
<dbReference type="Gene3D" id="3.30.1540.20">
    <property type="entry name" value="MutL, C-terminal domain, dimerisation subdomain"/>
    <property type="match status" value="1"/>
</dbReference>
<proteinExistence type="inferred from homology"/>
<dbReference type="Gene3D" id="3.30.1370.100">
    <property type="entry name" value="MutL, C-terminal domain, regulatory subdomain"/>
    <property type="match status" value="1"/>
</dbReference>
<feature type="domain" description="MutL C-terminal dimerisation" evidence="4">
    <location>
        <begin position="445"/>
        <end position="588"/>
    </location>
</feature>
<feature type="domain" description="DNA mismatch repair protein S5" evidence="5">
    <location>
        <begin position="214"/>
        <end position="332"/>
    </location>
</feature>
<dbReference type="PANTHER" id="PTHR10073:SF12">
    <property type="entry name" value="DNA MISMATCH REPAIR PROTEIN MLH1"/>
    <property type="match status" value="1"/>
</dbReference>
<dbReference type="InterPro" id="IPR020667">
    <property type="entry name" value="DNA_mismatch_repair_MutL"/>
</dbReference>
<dbReference type="GO" id="GO:0005524">
    <property type="term" value="F:ATP binding"/>
    <property type="evidence" value="ECO:0007669"/>
    <property type="project" value="InterPro"/>
</dbReference>
<dbReference type="Pfam" id="PF13589">
    <property type="entry name" value="HATPase_c_3"/>
    <property type="match status" value="1"/>
</dbReference>
<evidence type="ECO:0000259" key="4">
    <source>
        <dbReference type="SMART" id="SM00853"/>
    </source>
</evidence>
<evidence type="ECO:0000256" key="2">
    <source>
        <dbReference type="ARBA" id="ARBA00022763"/>
    </source>
</evidence>
<dbReference type="GO" id="GO:0140664">
    <property type="term" value="F:ATP-dependent DNA damage sensor activity"/>
    <property type="evidence" value="ECO:0007669"/>
    <property type="project" value="InterPro"/>
</dbReference>
<dbReference type="FunFam" id="3.30.230.10:FF:000013">
    <property type="entry name" value="DNA mismatch repair endonuclease MutL"/>
    <property type="match status" value="1"/>
</dbReference>
<organism evidence="6">
    <name type="scientific">hydrothermal vent metagenome</name>
    <dbReference type="NCBI Taxonomy" id="652676"/>
    <lineage>
        <taxon>unclassified sequences</taxon>
        <taxon>metagenomes</taxon>
        <taxon>ecological metagenomes</taxon>
    </lineage>
</organism>
<dbReference type="EMBL" id="UOFL01000043">
    <property type="protein sequence ID" value="VAW73354.1"/>
    <property type="molecule type" value="Genomic_DNA"/>
</dbReference>